<dbReference type="Proteomes" id="UP000515679">
    <property type="component" value="Chromosome"/>
</dbReference>
<dbReference type="SUPFAM" id="SSF49373">
    <property type="entry name" value="Invasin/intimin cell-adhesion fragments"/>
    <property type="match status" value="2"/>
</dbReference>
<dbReference type="CDD" id="cd00102">
    <property type="entry name" value="IPT"/>
    <property type="match status" value="1"/>
</dbReference>
<evidence type="ECO:0000313" key="4">
    <source>
        <dbReference type="EMBL" id="QMV42627.1"/>
    </source>
</evidence>
<dbReference type="PROSITE" id="PS51272">
    <property type="entry name" value="SLH"/>
    <property type="match status" value="3"/>
</dbReference>
<dbReference type="InterPro" id="IPR011043">
    <property type="entry name" value="Gal_Oxase/kelch_b-propeller"/>
</dbReference>
<gene>
    <name evidence="4" type="ORF">FPL14_16605</name>
</gene>
<dbReference type="GO" id="GO:0016020">
    <property type="term" value="C:membrane"/>
    <property type="evidence" value="ECO:0007669"/>
    <property type="project" value="InterPro"/>
</dbReference>
<protein>
    <submittedName>
        <fullName evidence="4">Uncharacterized protein</fullName>
    </submittedName>
</protein>
<dbReference type="KEGG" id="cchl:FPL14_16605"/>
<dbReference type="InterPro" id="IPR051465">
    <property type="entry name" value="Cell_Envelope_Struct_Comp"/>
</dbReference>
<dbReference type="InterPro" id="IPR002909">
    <property type="entry name" value="IPT_dom"/>
</dbReference>
<dbReference type="InterPro" id="IPR003344">
    <property type="entry name" value="Big_1_dom"/>
</dbReference>
<feature type="domain" description="SLH" evidence="3">
    <location>
        <begin position="1878"/>
        <end position="1937"/>
    </location>
</feature>
<dbReference type="InterPro" id="IPR013783">
    <property type="entry name" value="Ig-like_fold"/>
</dbReference>
<dbReference type="InterPro" id="IPR008964">
    <property type="entry name" value="Invasin/intimin_cell_adhesion"/>
</dbReference>
<evidence type="ECO:0000259" key="3">
    <source>
        <dbReference type="PROSITE" id="PS51272"/>
    </source>
</evidence>
<organism evidence="4 5">
    <name type="scientific">Cohnella cholangitidis</name>
    <dbReference type="NCBI Taxonomy" id="2598458"/>
    <lineage>
        <taxon>Bacteria</taxon>
        <taxon>Bacillati</taxon>
        <taxon>Bacillota</taxon>
        <taxon>Bacilli</taxon>
        <taxon>Bacillales</taxon>
        <taxon>Paenibacillaceae</taxon>
        <taxon>Cohnella</taxon>
    </lineage>
</organism>
<evidence type="ECO:0000313" key="5">
    <source>
        <dbReference type="Proteomes" id="UP000515679"/>
    </source>
</evidence>
<feature type="domain" description="SLH" evidence="3">
    <location>
        <begin position="1811"/>
        <end position="1874"/>
    </location>
</feature>
<feature type="domain" description="SLH" evidence="3">
    <location>
        <begin position="1749"/>
        <end position="1810"/>
    </location>
</feature>
<dbReference type="InterPro" id="IPR015915">
    <property type="entry name" value="Kelch-typ_b-propeller"/>
</dbReference>
<dbReference type="SMART" id="SM00634">
    <property type="entry name" value="BID_1"/>
    <property type="match status" value="2"/>
</dbReference>
<dbReference type="Pfam" id="PF02369">
    <property type="entry name" value="Big_1"/>
    <property type="match status" value="2"/>
</dbReference>
<sequence length="1937" mass="200859">MGSLEETVEVTAVIAPPSAKGNYRWKAEGTIADDPGNGNGIAYNPATGETMRFTSQGKTMLYANGGWQEATGLSTAPKARDYASMAYSPKLGGIVLFGGSANNWSGSVSYNVFGDTWLWKDGAWTKISDGVFWKVELVGGKPVRTISGTEAPPPRLNAALAQDRDGNLILYGGNEQMLPAFGDTWVLSGTSWGQRTTATQPPMTLDPILAFHEGIGKPVLIARHLTNGNTEVYEWNGTDWTDKTNQVYQAGVGPQDLYLSGAAYHRASRQLVLYGGYEKQAGSYGIGAMKHDLWGLGTLGGTGNGDGILSSWTRIEAVDQPSFRDPALSGSYAYPVMLAYDASRGTLMAFAKEFAGADNQYSLSLSGLVANPAVLPADGIASTELRFQVTDGSGNPMPGRSVMLAGTGSVSGVLPARTAVSNGSGIVTFNYIGTQAETLVLRIDDSSTGETLGGTTVVLAEPVPDADRSSLSLSLTEILGDGTTPAALEAIVKNENGVPLPGYEISVAPVHSATAKVTETSTGSGTTGPDGKAAFTITDTTAGTLLLAVSARKASDPSSASFPLGEISLHVLQHDPLTITTNSLADGQTGVAYQGTLEASGGNGNYHWSVIDGELPPGLTLGGGGQLTGTPDPGSFGTHAFTVRATDESLPVQSTSAVLELKVLPPNLVMLAPSIHEGSGMKVGDYANIQLQAEGGSGSYGWSVVSGVLPKGMQLNAKNGNIDGVPIESGDYDVAIQVKDSFGATAQSALRFSVLSAQSVFVSRGTSTNENGVLEVVSGDVTARTTGLGTVEVAIFQRNPGGETSGTFRTANKYFKIGNDGTFSNVQFTVGNVSSSAHHLYRWNAASESWSLLPDQTFDAALGVTTVALDAATIADLTGGILFAVGSPIEPPPSLEGIDVGTGPAVGGTVILVTGDRFTTDSVVLFGGEPAASTEYVDSRLLRAVTPPGIGTVDVRVQNALGISDPAEGAKFSYVGESSIRRITLELDESGGLPGDTLTAYGYVYEGIAPIADATVELSLTQGSVPASATTDANGRYEVRVVLPDRPSGGQQTTLKAVLAGTSSAVQRQIRILSGELAITSPEKLPGAGMGPYEFALTATGGALPYAWTLTEGQLPPGLTLHSDGIISGTPTAPGTYAFRLKLNGAGSVEPVSQSFELAVYGMPTIDTNTLPTGYAGKPYQTRLTFLGSQDGAVWNIEGELPPGLSVDPNGVIQGVPAKSGAYVLQAEVIDAYGVRSAPITLPLVVYEQLAPPQHLLIGGQGATLPASGLATVDGLPEPTIASVALNPAGIVAARIVEGQLQLTPIAAGATDVTVTVTESVYGTSANILLPVTVASPLSPIPKTVSVIHMNEGGDGTALAAYDLATPAYPGGSLTIDSALSDNAAIAQVRIVNGQLVLSPVAPGSTRVMVRIEDEGYGSFVEMYIPVTVHAGEKLPPVAKTIPTMNLQSGNSTVSITADQLATSAYAGHSLRIDGASSSNPGVVVAQAAGGRLVLSPVGSGFAKVTATVTDAVYGTGVSVVVPVQVRSSTSNSEPGPMPQQGPIVPANPSTVAKITLSDGRTVEVDIIEKAAGKYELSLPSSASGGDIRLESALLKKLLGTREQAELRIRSAEGWLDLPLRDLADSLQDYAGGGQGYVTASFGKLTGDKSDRILTELKRDGLTAISSPFEFGIALTDGQNRSMKLDSFDRFLTRAIYIEHSAEANRTTVVWFDETAGKWRPVLSRLMKETDRNVIVFKRKGNSVYAAVTSHPAFEDVKTHWSRQAVEEMASKQIVSGIASGKFSPEGKVTRGQFAAMLVRALGVSEGQEPAGPAFKDVKGGEWYASSVAAAVQAGLVKGYADGTFRPNQTLSRAEMAVMLVHALGYLGEGHGGQSEAFEAYPDANSVAGWARDAFAVMVANGILAGQTDGQLAPGRTVTRAEAVVALQRLLNLVTFE</sequence>
<evidence type="ECO:0000259" key="2">
    <source>
        <dbReference type="PROSITE" id="PS51127"/>
    </source>
</evidence>
<dbReference type="InterPro" id="IPR014756">
    <property type="entry name" value="Ig_E-set"/>
</dbReference>
<keyword evidence="5" id="KW-1185">Reference proteome</keyword>
<dbReference type="SUPFAM" id="SSF81296">
    <property type="entry name" value="E set domains"/>
    <property type="match status" value="1"/>
</dbReference>
<dbReference type="Gene3D" id="2.120.10.80">
    <property type="entry name" value="Kelch-type beta propeller"/>
    <property type="match status" value="1"/>
</dbReference>
<name>A0A7G5C093_9BACL</name>
<evidence type="ECO:0000256" key="1">
    <source>
        <dbReference type="ARBA" id="ARBA00010116"/>
    </source>
</evidence>
<dbReference type="SMART" id="SM00429">
    <property type="entry name" value="IPT"/>
    <property type="match status" value="1"/>
</dbReference>
<dbReference type="PANTHER" id="PTHR43308">
    <property type="entry name" value="OUTER MEMBRANE PROTEIN ALPHA-RELATED"/>
    <property type="match status" value="1"/>
</dbReference>
<dbReference type="PROSITE" id="PS51127">
    <property type="entry name" value="BIG1"/>
    <property type="match status" value="1"/>
</dbReference>
<dbReference type="InterPro" id="IPR001119">
    <property type="entry name" value="SLH_dom"/>
</dbReference>
<comment type="similarity">
    <text evidence="1">Belongs to the intimin/invasin family.</text>
</comment>
<dbReference type="Pfam" id="PF00395">
    <property type="entry name" value="SLH"/>
    <property type="match status" value="3"/>
</dbReference>
<dbReference type="Pfam" id="PF05345">
    <property type="entry name" value="He_PIG"/>
    <property type="match status" value="3"/>
</dbReference>
<feature type="domain" description="Big-1" evidence="2">
    <location>
        <begin position="468"/>
        <end position="567"/>
    </location>
</feature>
<dbReference type="SUPFAM" id="SSF49313">
    <property type="entry name" value="Cadherin-like"/>
    <property type="match status" value="1"/>
</dbReference>
<dbReference type="RefSeq" id="WP_182298813.1">
    <property type="nucleotide sequence ID" value="NZ_CP041969.1"/>
</dbReference>
<dbReference type="SUPFAM" id="SSF50965">
    <property type="entry name" value="Galactose oxidase, central domain"/>
    <property type="match status" value="1"/>
</dbReference>
<dbReference type="GO" id="GO:0005509">
    <property type="term" value="F:calcium ion binding"/>
    <property type="evidence" value="ECO:0007669"/>
    <property type="project" value="InterPro"/>
</dbReference>
<dbReference type="InterPro" id="IPR015919">
    <property type="entry name" value="Cadherin-like_sf"/>
</dbReference>
<dbReference type="Gene3D" id="2.60.40.10">
    <property type="entry name" value="Immunoglobulins"/>
    <property type="match status" value="7"/>
</dbReference>
<accession>A0A7G5C093</accession>
<dbReference type="EMBL" id="CP041969">
    <property type="protein sequence ID" value="QMV42627.1"/>
    <property type="molecule type" value="Genomic_DNA"/>
</dbReference>
<dbReference type="Pfam" id="PF01833">
    <property type="entry name" value="TIG"/>
    <property type="match status" value="1"/>
</dbReference>
<reference evidence="4 5" key="1">
    <citation type="submission" date="2019-07" db="EMBL/GenBank/DDBJ databases">
        <authorList>
            <person name="Kim J.K."/>
            <person name="Cheong H.-M."/>
            <person name="Choi Y."/>
            <person name="Hwang K.J."/>
            <person name="Lee S."/>
            <person name="Choi C."/>
        </authorList>
    </citation>
    <scope>NUCLEOTIDE SEQUENCE [LARGE SCALE GENOMIC DNA]</scope>
    <source>
        <strain evidence="4 5">KS 22</strain>
    </source>
</reference>
<proteinExistence type="inferred from homology"/>